<name>A0ABT3CZI6_9BACT</name>
<dbReference type="EMBL" id="JAOYOD010000001">
    <property type="protein sequence ID" value="MCV9388974.1"/>
    <property type="molecule type" value="Genomic_DNA"/>
</dbReference>
<proteinExistence type="predicted"/>
<accession>A0ABT3CZI6</accession>
<dbReference type="NCBIfam" id="TIGR04183">
    <property type="entry name" value="Por_Secre_tail"/>
    <property type="match status" value="1"/>
</dbReference>
<organism evidence="2 3">
    <name type="scientific">Reichenbachiella ulvae</name>
    <dbReference type="NCBI Taxonomy" id="2980104"/>
    <lineage>
        <taxon>Bacteria</taxon>
        <taxon>Pseudomonadati</taxon>
        <taxon>Bacteroidota</taxon>
        <taxon>Cytophagia</taxon>
        <taxon>Cytophagales</taxon>
        <taxon>Reichenbachiellaceae</taxon>
        <taxon>Reichenbachiella</taxon>
    </lineage>
</organism>
<feature type="domain" description="Secretion system C-terminal sorting" evidence="1">
    <location>
        <begin position="51"/>
        <end position="119"/>
    </location>
</feature>
<dbReference type="Proteomes" id="UP001300692">
    <property type="component" value="Unassembled WGS sequence"/>
</dbReference>
<keyword evidence="3" id="KW-1185">Reference proteome</keyword>
<protein>
    <submittedName>
        <fullName evidence="2">T9SS type A sorting domain-containing protein</fullName>
    </submittedName>
</protein>
<gene>
    <name evidence="2" type="ORF">N7U62_20015</name>
</gene>
<comment type="caution">
    <text evidence="2">The sequence shown here is derived from an EMBL/GenBank/DDBJ whole genome shotgun (WGS) entry which is preliminary data.</text>
</comment>
<dbReference type="Pfam" id="PF18962">
    <property type="entry name" value="Por_Secre_tail"/>
    <property type="match status" value="1"/>
</dbReference>
<dbReference type="RefSeq" id="WP_264139879.1">
    <property type="nucleotide sequence ID" value="NZ_JAOYOD010000001.1"/>
</dbReference>
<dbReference type="InterPro" id="IPR026444">
    <property type="entry name" value="Secre_tail"/>
</dbReference>
<reference evidence="2 3" key="1">
    <citation type="submission" date="2022-10" db="EMBL/GenBank/DDBJ databases">
        <title>Comparative genomics and taxonomic characterization of three novel marine species of genus Reichenbachiella exhibiting antioxidant and polysaccharide degradation activities.</title>
        <authorList>
            <person name="Muhammad N."/>
            <person name="Lee Y.-J."/>
            <person name="Ko J."/>
            <person name="Kim S.-G."/>
        </authorList>
    </citation>
    <scope>NUCLEOTIDE SEQUENCE [LARGE SCALE GENOMIC DNA]</scope>
    <source>
        <strain evidence="2 3">ABR2-5</strain>
    </source>
</reference>
<evidence type="ECO:0000313" key="3">
    <source>
        <dbReference type="Proteomes" id="UP001300692"/>
    </source>
</evidence>
<sequence>MELKAVIIGLILSGSALLVQGQTANEGDVYASNSETLAYSEALDLTNQIDIYPNPSVNFIIVKIENSNLKKISFQLHSVIGNTVDVTAEEVGKDKYKIDLRTFSSGYYFLIVEDKESQFKEAYKFLKK</sequence>
<evidence type="ECO:0000313" key="2">
    <source>
        <dbReference type="EMBL" id="MCV9388974.1"/>
    </source>
</evidence>
<evidence type="ECO:0000259" key="1">
    <source>
        <dbReference type="Pfam" id="PF18962"/>
    </source>
</evidence>